<evidence type="ECO:0000313" key="2">
    <source>
        <dbReference type="EMBL" id="CAF4130656.1"/>
    </source>
</evidence>
<evidence type="ECO:0000259" key="1">
    <source>
        <dbReference type="Pfam" id="PF15870"/>
    </source>
</evidence>
<gene>
    <name evidence="3" type="ORF">BYL167_LOCUS22693</name>
    <name evidence="2" type="ORF">GIL414_LOCUS18508</name>
</gene>
<dbReference type="Pfam" id="PF15870">
    <property type="entry name" value="EloA-BP1"/>
    <property type="match status" value="1"/>
</dbReference>
<feature type="non-terminal residue" evidence="3">
    <location>
        <position position="1"/>
    </location>
</feature>
<protein>
    <recommendedName>
        <fullName evidence="1">RNA exonuclease 1 homolog-like domain-containing protein</fullName>
    </recommendedName>
</protein>
<feature type="domain" description="RNA exonuclease 1 homolog-like" evidence="1">
    <location>
        <begin position="17"/>
        <end position="180"/>
    </location>
</feature>
<evidence type="ECO:0000313" key="4">
    <source>
        <dbReference type="Proteomes" id="UP000681967"/>
    </source>
</evidence>
<dbReference type="Proteomes" id="UP000681720">
    <property type="component" value="Unassembled WGS sequence"/>
</dbReference>
<sequence>ISTNTSFTPLLQPLVDPNSSTNKIPFKTRQEYLTFFLNQLKSRPSNANDLIPATPVFARAQAIEKEIFDKSTNKNSYLNLAAKHLRQLRSEDTNTKPTNEQSSSKKVNVHRLVVSHSAMLTGGKTENVSFGIKKQKETDIQALTEYELYTLLLVYKASERDIIENGYPAFSLDFPDKVLIKNKNPLYNPITKSHSSDPNTRICCRCSKTYKIDINGEYVKQEDCIYHWGRMRSQRVAGQIEKTYGCCSGKISSGGCAVSKYHVHDSDDTQLLSGYVKTQPLRKPLVNNESYGIYALDCEMVRINV</sequence>
<dbReference type="Proteomes" id="UP000681967">
    <property type="component" value="Unassembled WGS sequence"/>
</dbReference>
<organism evidence="3 4">
    <name type="scientific">Rotaria magnacalcarata</name>
    <dbReference type="NCBI Taxonomy" id="392030"/>
    <lineage>
        <taxon>Eukaryota</taxon>
        <taxon>Metazoa</taxon>
        <taxon>Spiralia</taxon>
        <taxon>Gnathifera</taxon>
        <taxon>Rotifera</taxon>
        <taxon>Eurotatoria</taxon>
        <taxon>Bdelloidea</taxon>
        <taxon>Philodinida</taxon>
        <taxon>Philodinidae</taxon>
        <taxon>Rotaria</taxon>
    </lineage>
</organism>
<reference evidence="3" key="1">
    <citation type="submission" date="2021-02" db="EMBL/GenBank/DDBJ databases">
        <authorList>
            <person name="Nowell W R."/>
        </authorList>
    </citation>
    <scope>NUCLEOTIDE SEQUENCE</scope>
</reference>
<dbReference type="AlphaFoldDB" id="A0A8S2RQW5"/>
<dbReference type="InterPro" id="IPR031736">
    <property type="entry name" value="REXO1-like_dom"/>
</dbReference>
<dbReference type="EMBL" id="CAJOBJ010009145">
    <property type="protein sequence ID" value="CAF4130656.1"/>
    <property type="molecule type" value="Genomic_DNA"/>
</dbReference>
<name>A0A8S2RQW5_9BILA</name>
<dbReference type="EMBL" id="CAJOBH010013927">
    <property type="protein sequence ID" value="CAF4178093.1"/>
    <property type="molecule type" value="Genomic_DNA"/>
</dbReference>
<proteinExistence type="predicted"/>
<comment type="caution">
    <text evidence="3">The sequence shown here is derived from an EMBL/GenBank/DDBJ whole genome shotgun (WGS) entry which is preliminary data.</text>
</comment>
<evidence type="ECO:0000313" key="3">
    <source>
        <dbReference type="EMBL" id="CAF4178093.1"/>
    </source>
</evidence>
<accession>A0A8S2RQW5</accession>